<accession>A0A0D3AKJ1</accession>
<dbReference type="HOGENOM" id="CLU_3090001_0_0_1"/>
<dbReference type="AlphaFoldDB" id="A0A0D3AKJ1"/>
<feature type="transmembrane region" description="Helical" evidence="1">
    <location>
        <begin position="28"/>
        <end position="51"/>
    </location>
</feature>
<name>A0A0D3AKJ1_BRAOL</name>
<dbReference type="EnsemblPlants" id="Bo2g024170.1">
    <property type="protein sequence ID" value="Bo2g024170.1"/>
    <property type="gene ID" value="Bo2g024170"/>
</dbReference>
<sequence>MECVSCSISSVNGDHFAMITGTSAMFHIALRTILFLVTGLLTLNFIVVELIT</sequence>
<proteinExistence type="predicted"/>
<keyword evidence="1" id="KW-0812">Transmembrane</keyword>
<evidence type="ECO:0000256" key="1">
    <source>
        <dbReference type="SAM" id="Phobius"/>
    </source>
</evidence>
<evidence type="ECO:0000313" key="2">
    <source>
        <dbReference type="EnsemblPlants" id="Bo2g024170.1"/>
    </source>
</evidence>
<keyword evidence="1" id="KW-1133">Transmembrane helix</keyword>
<keyword evidence="1" id="KW-0472">Membrane</keyword>
<reference evidence="2 3" key="1">
    <citation type="journal article" date="2014" name="Genome Biol.">
        <title>Transcriptome and methylome profiling reveals relics of genome dominance in the mesopolyploid Brassica oleracea.</title>
        <authorList>
            <person name="Parkin I.A."/>
            <person name="Koh C."/>
            <person name="Tang H."/>
            <person name="Robinson S.J."/>
            <person name="Kagale S."/>
            <person name="Clarke W.E."/>
            <person name="Town C.D."/>
            <person name="Nixon J."/>
            <person name="Krishnakumar V."/>
            <person name="Bidwell S.L."/>
            <person name="Denoeud F."/>
            <person name="Belcram H."/>
            <person name="Links M.G."/>
            <person name="Just J."/>
            <person name="Clarke C."/>
            <person name="Bender T."/>
            <person name="Huebert T."/>
            <person name="Mason A.S."/>
            <person name="Pires J.C."/>
            <person name="Barker G."/>
            <person name="Moore J."/>
            <person name="Walley P.G."/>
            <person name="Manoli S."/>
            <person name="Batley J."/>
            <person name="Edwards D."/>
            <person name="Nelson M.N."/>
            <person name="Wang X."/>
            <person name="Paterson A.H."/>
            <person name="King G."/>
            <person name="Bancroft I."/>
            <person name="Chalhoub B."/>
            <person name="Sharpe A.G."/>
        </authorList>
    </citation>
    <scope>NUCLEOTIDE SEQUENCE</scope>
    <source>
        <strain evidence="2 3">cv. TO1000</strain>
    </source>
</reference>
<protein>
    <submittedName>
        <fullName evidence="2">Uncharacterized protein</fullName>
    </submittedName>
</protein>
<dbReference type="Proteomes" id="UP000032141">
    <property type="component" value="Chromosome C2"/>
</dbReference>
<dbReference type="Gramene" id="Bo2g024170.1">
    <property type="protein sequence ID" value="Bo2g024170.1"/>
    <property type="gene ID" value="Bo2g024170"/>
</dbReference>
<keyword evidence="3" id="KW-1185">Reference proteome</keyword>
<reference evidence="2" key="2">
    <citation type="submission" date="2015-03" db="UniProtKB">
        <authorList>
            <consortium name="EnsemblPlants"/>
        </authorList>
    </citation>
    <scope>IDENTIFICATION</scope>
</reference>
<organism evidence="2 3">
    <name type="scientific">Brassica oleracea var. oleracea</name>
    <dbReference type="NCBI Taxonomy" id="109376"/>
    <lineage>
        <taxon>Eukaryota</taxon>
        <taxon>Viridiplantae</taxon>
        <taxon>Streptophyta</taxon>
        <taxon>Embryophyta</taxon>
        <taxon>Tracheophyta</taxon>
        <taxon>Spermatophyta</taxon>
        <taxon>Magnoliopsida</taxon>
        <taxon>eudicotyledons</taxon>
        <taxon>Gunneridae</taxon>
        <taxon>Pentapetalae</taxon>
        <taxon>rosids</taxon>
        <taxon>malvids</taxon>
        <taxon>Brassicales</taxon>
        <taxon>Brassicaceae</taxon>
        <taxon>Brassiceae</taxon>
        <taxon>Brassica</taxon>
    </lineage>
</organism>
<evidence type="ECO:0000313" key="3">
    <source>
        <dbReference type="Proteomes" id="UP000032141"/>
    </source>
</evidence>